<dbReference type="SUPFAM" id="SSF81901">
    <property type="entry name" value="HCP-like"/>
    <property type="match status" value="2"/>
</dbReference>
<dbReference type="AlphaFoldDB" id="A0A9N9H4Y7"/>
<dbReference type="Proteomes" id="UP000789831">
    <property type="component" value="Unassembled WGS sequence"/>
</dbReference>
<dbReference type="Pfam" id="PF08238">
    <property type="entry name" value="Sel1"/>
    <property type="match status" value="6"/>
</dbReference>
<dbReference type="InterPro" id="IPR006597">
    <property type="entry name" value="Sel1-like"/>
</dbReference>
<sequence>GILEEKSEDNNIIGEGKYCEGFKFCYFLLQYCFELRNRIGSTVKSDSIVIHQWINTQNQPKKQLFQLIVRNSGQREFVCFLIAKLEVAFSLIHGIGIQRNPSLGFKLFEIAAISGDPKAQLSLANCYMAGIGTPKDKIKGLNLYQKSAENNNAEAHALLGFCFLIGDGVKINMSKAFAHFTKSAELGSPVGLFCLGECFEKGHGVNKDEEKAFICFQGAAKSGKGIDIDYSKAYCWFQKAAQRQNSYAFTLLGNAHEFGRGVRKNMRNAFILYLKAANGDDYMGQRNITENFLYGMGTSVDVHKSIYWIRQGLKHSEKTTEENYEDITEILQEIFRL</sequence>
<protein>
    <submittedName>
        <fullName evidence="1">8843_t:CDS:1</fullName>
    </submittedName>
</protein>
<dbReference type="InterPro" id="IPR011990">
    <property type="entry name" value="TPR-like_helical_dom_sf"/>
</dbReference>
<keyword evidence="2" id="KW-1185">Reference proteome</keyword>
<organism evidence="1 2">
    <name type="scientific">Ambispora gerdemannii</name>
    <dbReference type="NCBI Taxonomy" id="144530"/>
    <lineage>
        <taxon>Eukaryota</taxon>
        <taxon>Fungi</taxon>
        <taxon>Fungi incertae sedis</taxon>
        <taxon>Mucoromycota</taxon>
        <taxon>Glomeromycotina</taxon>
        <taxon>Glomeromycetes</taxon>
        <taxon>Archaeosporales</taxon>
        <taxon>Ambisporaceae</taxon>
        <taxon>Ambispora</taxon>
    </lineage>
</organism>
<dbReference type="OrthoDB" id="2384430at2759"/>
<accession>A0A9N9H4Y7</accession>
<dbReference type="SMART" id="SM00671">
    <property type="entry name" value="SEL1"/>
    <property type="match status" value="5"/>
</dbReference>
<gene>
    <name evidence="1" type="ORF">AGERDE_LOCUS11505</name>
</gene>
<proteinExistence type="predicted"/>
<dbReference type="Gene3D" id="1.25.40.10">
    <property type="entry name" value="Tetratricopeptide repeat domain"/>
    <property type="match status" value="2"/>
</dbReference>
<dbReference type="PANTHER" id="PTHR43628">
    <property type="entry name" value="ACTIVATOR OF C KINASE PROTEIN 1-RELATED"/>
    <property type="match status" value="1"/>
</dbReference>
<feature type="non-terminal residue" evidence="1">
    <location>
        <position position="337"/>
    </location>
</feature>
<evidence type="ECO:0000313" key="2">
    <source>
        <dbReference type="Proteomes" id="UP000789831"/>
    </source>
</evidence>
<dbReference type="PANTHER" id="PTHR43628:SF1">
    <property type="entry name" value="CHITIN SYNTHASE REGULATORY FACTOR 2-RELATED"/>
    <property type="match status" value="1"/>
</dbReference>
<name>A0A9N9H4Y7_9GLOM</name>
<comment type="caution">
    <text evidence="1">The sequence shown here is derived from an EMBL/GenBank/DDBJ whole genome shotgun (WGS) entry which is preliminary data.</text>
</comment>
<evidence type="ECO:0000313" key="1">
    <source>
        <dbReference type="EMBL" id="CAG8653645.1"/>
    </source>
</evidence>
<reference evidence="1" key="1">
    <citation type="submission" date="2021-06" db="EMBL/GenBank/DDBJ databases">
        <authorList>
            <person name="Kallberg Y."/>
            <person name="Tangrot J."/>
            <person name="Rosling A."/>
        </authorList>
    </citation>
    <scope>NUCLEOTIDE SEQUENCE</scope>
    <source>
        <strain evidence="1">MT106</strain>
    </source>
</reference>
<dbReference type="InterPro" id="IPR052945">
    <property type="entry name" value="Mitotic_Regulator"/>
</dbReference>
<dbReference type="EMBL" id="CAJVPL010005027">
    <property type="protein sequence ID" value="CAG8653645.1"/>
    <property type="molecule type" value="Genomic_DNA"/>
</dbReference>